<keyword evidence="8" id="KW-1185">Reference proteome</keyword>
<evidence type="ECO:0000256" key="5">
    <source>
        <dbReference type="ARBA" id="ARBA00023235"/>
    </source>
</evidence>
<evidence type="ECO:0000256" key="3">
    <source>
        <dbReference type="ARBA" id="ARBA00008088"/>
    </source>
</evidence>
<dbReference type="EMBL" id="ACPB03006429">
    <property type="status" value="NOT_ANNOTATED_CDS"/>
    <property type="molecule type" value="Genomic_DNA"/>
</dbReference>
<evidence type="ECO:0000313" key="7">
    <source>
        <dbReference type="EnsemblMetazoa" id="RPRC008303-PA"/>
    </source>
</evidence>
<dbReference type="PANTHER" id="PTHR11934">
    <property type="entry name" value="RIBOSE-5-PHOSPHATE ISOMERASE"/>
    <property type="match status" value="1"/>
</dbReference>
<evidence type="ECO:0000256" key="1">
    <source>
        <dbReference type="ARBA" id="ARBA00001713"/>
    </source>
</evidence>
<reference evidence="7" key="1">
    <citation type="submission" date="2015-05" db="UniProtKB">
        <authorList>
            <consortium name="EnsemblMetazoa"/>
        </authorList>
    </citation>
    <scope>IDENTIFICATION</scope>
</reference>
<dbReference type="HOGENOM" id="CLU_056590_0_2_1"/>
<comment type="catalytic activity">
    <reaction evidence="1">
        <text>aldehydo-D-ribose 5-phosphate = D-ribulose 5-phosphate</text>
        <dbReference type="Rhea" id="RHEA:14657"/>
        <dbReference type="ChEBI" id="CHEBI:58121"/>
        <dbReference type="ChEBI" id="CHEBI:58273"/>
        <dbReference type="EC" id="5.3.1.6"/>
    </reaction>
</comment>
<dbReference type="AlphaFoldDB" id="T1HW83"/>
<evidence type="ECO:0000256" key="4">
    <source>
        <dbReference type="ARBA" id="ARBA00011959"/>
    </source>
</evidence>
<dbReference type="FunFam" id="3.40.50.1360:FF:000001">
    <property type="entry name" value="Ribose-5-phosphate isomerase A"/>
    <property type="match status" value="1"/>
</dbReference>
<dbReference type="HAMAP" id="MF_00170">
    <property type="entry name" value="Rib_5P_isom_A"/>
    <property type="match status" value="1"/>
</dbReference>
<dbReference type="InterPro" id="IPR004788">
    <property type="entry name" value="Ribose5P_isomerase_type_A"/>
</dbReference>
<evidence type="ECO:0000313" key="8">
    <source>
        <dbReference type="Proteomes" id="UP000015103"/>
    </source>
</evidence>
<dbReference type="InParanoid" id="T1HW83"/>
<dbReference type="FunFam" id="3.30.70.260:FF:000018">
    <property type="entry name" value="Ribose-5-phosphate isomerase A"/>
    <property type="match status" value="1"/>
</dbReference>
<name>T1HW83_RHOPR</name>
<dbReference type="SUPFAM" id="SSF100950">
    <property type="entry name" value="NagB/RpiA/CoA transferase-like"/>
    <property type="match status" value="1"/>
</dbReference>
<dbReference type="GO" id="GO:0006014">
    <property type="term" value="P:D-ribose metabolic process"/>
    <property type="evidence" value="ECO:0007669"/>
    <property type="project" value="TreeGrafter"/>
</dbReference>
<organism evidence="7 8">
    <name type="scientific">Rhodnius prolixus</name>
    <name type="common">Triatomid bug</name>
    <dbReference type="NCBI Taxonomy" id="13249"/>
    <lineage>
        <taxon>Eukaryota</taxon>
        <taxon>Metazoa</taxon>
        <taxon>Ecdysozoa</taxon>
        <taxon>Arthropoda</taxon>
        <taxon>Hexapoda</taxon>
        <taxon>Insecta</taxon>
        <taxon>Pterygota</taxon>
        <taxon>Neoptera</taxon>
        <taxon>Paraneoptera</taxon>
        <taxon>Hemiptera</taxon>
        <taxon>Heteroptera</taxon>
        <taxon>Panheteroptera</taxon>
        <taxon>Cimicomorpha</taxon>
        <taxon>Reduviidae</taxon>
        <taxon>Triatominae</taxon>
        <taxon>Rhodnius</taxon>
    </lineage>
</organism>
<dbReference type="VEuPathDB" id="VectorBase:RPRC008303"/>
<dbReference type="FunCoup" id="T1HW83">
    <property type="interactions" value="1558"/>
</dbReference>
<evidence type="ECO:0000256" key="2">
    <source>
        <dbReference type="ARBA" id="ARBA00004988"/>
    </source>
</evidence>
<dbReference type="CDD" id="cd01398">
    <property type="entry name" value="RPI_A"/>
    <property type="match status" value="1"/>
</dbReference>
<protein>
    <recommendedName>
        <fullName evidence="4">ribose-5-phosphate isomerase</fullName>
        <ecNumber evidence="4">5.3.1.6</ecNumber>
    </recommendedName>
    <alternativeName>
        <fullName evidence="6">Phosphoriboisomerase</fullName>
    </alternativeName>
</protein>
<dbReference type="GO" id="GO:0009052">
    <property type="term" value="P:pentose-phosphate shunt, non-oxidative branch"/>
    <property type="evidence" value="ECO:0007669"/>
    <property type="project" value="InterPro"/>
</dbReference>
<sequence length="267" mass="29220">MPFLSSFLLNSSKICLSIFVRGITTKMSGECLNPIEIAKRKAAHQAVDEYVKGNMVLGIGSGSTIVFAVDRLAEKVIKENLQIVCVPTSFQAQMLIVKNNLVLRNLDECTELDCVIDGADEVDCKLTLIKGGGACQTQEKIIAYNSKKVVIIADYTKDSKQLGENYVKGVPIEIIPFARVAVEKKIVSLLGGSINLRMGKMKAGPVITDNGNFVLDWKFPEGIQDWEKVNTKIKMIPGVVETGLFVNMVDAVYFGQKDGSVKIVKSK</sequence>
<evidence type="ECO:0000256" key="6">
    <source>
        <dbReference type="ARBA" id="ARBA00029734"/>
    </source>
</evidence>
<dbReference type="EC" id="5.3.1.6" evidence="4"/>
<dbReference type="SUPFAM" id="SSF75445">
    <property type="entry name" value="D-ribose-5-phosphate isomerase (RpiA), lid domain"/>
    <property type="match status" value="1"/>
</dbReference>
<dbReference type="NCBIfam" id="NF001924">
    <property type="entry name" value="PRK00702.1"/>
    <property type="match status" value="1"/>
</dbReference>
<dbReference type="PANTHER" id="PTHR11934:SF0">
    <property type="entry name" value="RIBOSE-5-PHOSPHATE ISOMERASE"/>
    <property type="match status" value="1"/>
</dbReference>
<dbReference type="eggNOG" id="KOG3075">
    <property type="taxonomic scope" value="Eukaryota"/>
</dbReference>
<accession>T1HW83</accession>
<proteinExistence type="inferred from homology"/>
<dbReference type="Proteomes" id="UP000015103">
    <property type="component" value="Unassembled WGS sequence"/>
</dbReference>
<comment type="pathway">
    <text evidence="2">Carbohydrate degradation; pentose phosphate pathway; D-ribose 5-phosphate from D-ribulose 5-phosphate (non-oxidative stage): step 1/1.</text>
</comment>
<dbReference type="RefSeq" id="XP_073995944.1">
    <property type="nucleotide sequence ID" value="XM_074139843.1"/>
</dbReference>
<dbReference type="UniPathway" id="UPA00115">
    <property type="reaction ID" value="UER00412"/>
</dbReference>
<dbReference type="Gene3D" id="3.30.70.260">
    <property type="match status" value="1"/>
</dbReference>
<dbReference type="GeneID" id="141460145"/>
<dbReference type="STRING" id="13249.T1HW83"/>
<dbReference type="EnsemblMetazoa" id="RPRC008303-RA">
    <property type="protein sequence ID" value="RPRC008303-PA"/>
    <property type="gene ID" value="RPRC008303"/>
</dbReference>
<dbReference type="GO" id="GO:0005737">
    <property type="term" value="C:cytoplasm"/>
    <property type="evidence" value="ECO:0007669"/>
    <property type="project" value="TreeGrafter"/>
</dbReference>
<dbReference type="InterPro" id="IPR020672">
    <property type="entry name" value="Ribose5P_isomerase_typA_subgr"/>
</dbReference>
<dbReference type="Gene3D" id="3.40.50.1360">
    <property type="match status" value="1"/>
</dbReference>
<dbReference type="GO" id="GO:0004751">
    <property type="term" value="F:ribose-5-phosphate isomerase activity"/>
    <property type="evidence" value="ECO:0007669"/>
    <property type="project" value="UniProtKB-EC"/>
</dbReference>
<comment type="similarity">
    <text evidence="3">Belongs to the ribose 5-phosphate isomerase family.</text>
</comment>
<dbReference type="NCBIfam" id="TIGR00021">
    <property type="entry name" value="rpiA"/>
    <property type="match status" value="1"/>
</dbReference>
<dbReference type="Pfam" id="PF06026">
    <property type="entry name" value="Rib_5-P_isom_A"/>
    <property type="match status" value="1"/>
</dbReference>
<dbReference type="InterPro" id="IPR037171">
    <property type="entry name" value="NagB/RpiA_transferase-like"/>
</dbReference>
<dbReference type="OMA" id="ACHVQEK"/>
<keyword evidence="5" id="KW-0413">Isomerase</keyword>